<evidence type="ECO:0000313" key="2">
    <source>
        <dbReference type="EMBL" id="KIO01126.1"/>
    </source>
</evidence>
<dbReference type="Gene3D" id="1.25.40.10">
    <property type="entry name" value="Tetratricopeptide repeat domain"/>
    <property type="match status" value="1"/>
</dbReference>
<accession>A0A0C3P0U9</accession>
<organism evidence="2 3">
    <name type="scientific">Pisolithus tinctorius Marx 270</name>
    <dbReference type="NCBI Taxonomy" id="870435"/>
    <lineage>
        <taxon>Eukaryota</taxon>
        <taxon>Fungi</taxon>
        <taxon>Dikarya</taxon>
        <taxon>Basidiomycota</taxon>
        <taxon>Agaricomycotina</taxon>
        <taxon>Agaricomycetes</taxon>
        <taxon>Agaricomycetidae</taxon>
        <taxon>Boletales</taxon>
        <taxon>Sclerodermatineae</taxon>
        <taxon>Pisolithaceae</taxon>
        <taxon>Pisolithus</taxon>
    </lineage>
</organism>
<dbReference type="PANTHER" id="PTHR10622">
    <property type="entry name" value="HET DOMAIN-CONTAINING PROTEIN"/>
    <property type="match status" value="1"/>
</dbReference>
<dbReference type="OrthoDB" id="2671624at2759"/>
<reference evidence="2 3" key="1">
    <citation type="submission" date="2014-04" db="EMBL/GenBank/DDBJ databases">
        <authorList>
            <consortium name="DOE Joint Genome Institute"/>
            <person name="Kuo A."/>
            <person name="Kohler A."/>
            <person name="Costa M.D."/>
            <person name="Nagy L.G."/>
            <person name="Floudas D."/>
            <person name="Copeland A."/>
            <person name="Barry K.W."/>
            <person name="Cichocki N."/>
            <person name="Veneault-Fourrey C."/>
            <person name="LaButti K."/>
            <person name="Lindquist E.A."/>
            <person name="Lipzen A."/>
            <person name="Lundell T."/>
            <person name="Morin E."/>
            <person name="Murat C."/>
            <person name="Sun H."/>
            <person name="Tunlid A."/>
            <person name="Henrissat B."/>
            <person name="Grigoriev I.V."/>
            <person name="Hibbett D.S."/>
            <person name="Martin F."/>
            <person name="Nordberg H.P."/>
            <person name="Cantor M.N."/>
            <person name="Hua S.X."/>
        </authorList>
    </citation>
    <scope>NUCLEOTIDE SEQUENCE [LARGE SCALE GENOMIC DNA]</scope>
    <source>
        <strain evidence="2 3">Marx 270</strain>
    </source>
</reference>
<dbReference type="InterPro" id="IPR011990">
    <property type="entry name" value="TPR-like_helical_dom_sf"/>
</dbReference>
<gene>
    <name evidence="2" type="ORF">M404DRAFT_742944</name>
</gene>
<keyword evidence="3" id="KW-1185">Reference proteome</keyword>
<reference evidence="3" key="2">
    <citation type="submission" date="2015-01" db="EMBL/GenBank/DDBJ databases">
        <title>Evolutionary Origins and Diversification of the Mycorrhizal Mutualists.</title>
        <authorList>
            <consortium name="DOE Joint Genome Institute"/>
            <consortium name="Mycorrhizal Genomics Consortium"/>
            <person name="Kohler A."/>
            <person name="Kuo A."/>
            <person name="Nagy L.G."/>
            <person name="Floudas D."/>
            <person name="Copeland A."/>
            <person name="Barry K.W."/>
            <person name="Cichocki N."/>
            <person name="Veneault-Fourrey C."/>
            <person name="LaButti K."/>
            <person name="Lindquist E.A."/>
            <person name="Lipzen A."/>
            <person name="Lundell T."/>
            <person name="Morin E."/>
            <person name="Murat C."/>
            <person name="Riley R."/>
            <person name="Ohm R."/>
            <person name="Sun H."/>
            <person name="Tunlid A."/>
            <person name="Henrissat B."/>
            <person name="Grigoriev I.V."/>
            <person name="Hibbett D.S."/>
            <person name="Martin F."/>
        </authorList>
    </citation>
    <scope>NUCLEOTIDE SEQUENCE [LARGE SCALE GENOMIC DNA]</scope>
    <source>
        <strain evidence="3">Marx 270</strain>
    </source>
</reference>
<dbReference type="PANTHER" id="PTHR10622:SF10">
    <property type="entry name" value="HET DOMAIN-CONTAINING PROTEIN"/>
    <property type="match status" value="1"/>
</dbReference>
<dbReference type="AlphaFoldDB" id="A0A0C3P0U9"/>
<dbReference type="Proteomes" id="UP000054217">
    <property type="component" value="Unassembled WGS sequence"/>
</dbReference>
<evidence type="ECO:0000259" key="1">
    <source>
        <dbReference type="Pfam" id="PF06985"/>
    </source>
</evidence>
<protein>
    <recommendedName>
        <fullName evidence="1">Heterokaryon incompatibility domain-containing protein</fullName>
    </recommendedName>
</protein>
<dbReference type="EMBL" id="KN831991">
    <property type="protein sequence ID" value="KIO01126.1"/>
    <property type="molecule type" value="Genomic_DNA"/>
</dbReference>
<evidence type="ECO:0000313" key="3">
    <source>
        <dbReference type="Proteomes" id="UP000054217"/>
    </source>
</evidence>
<dbReference type="Pfam" id="PF06985">
    <property type="entry name" value="HET"/>
    <property type="match status" value="1"/>
</dbReference>
<feature type="domain" description="Heterokaryon incompatibility" evidence="1">
    <location>
        <begin position="438"/>
        <end position="525"/>
    </location>
</feature>
<dbReference type="InParanoid" id="A0A0C3P0U9"/>
<name>A0A0C3P0U9_PISTI</name>
<sequence length="850" mass="94839">MVTKWLKSTFIKKCRPGIIFLHSLDSDLPHDGMLMSRHLDTFAKAFPNKFAVPSRVYVVSTSKPASTLPSETLSQRLSQLETIVGGLNGNGNHKWHASMFPGVFKGQPETAWSAVLLLFKGIAETEAKEFPAFPKPTLKRTPPNFLPGYIILRDLADFLFEEFRKEGTSGDLDAIITLGRTALEFIPSKHPRRHSILINLADLLYERFQKEDTAVDLDEIITLRQAASDLMPPDDTETLAVLLQLDNCLYQRFGRKNVLVDLEDIISLRRVVLEYTPQNRCKPLLSLADALYEKYQALGSVNDIEEALSLARTASQLDPPGHPDFALSQEHLARYLKAKVRKGAALAHVRGVKAGPSSSSSSDVEQLIDKAVSEYLENIPLRLLHTPTGFLCNRDAQLSKFKDSPQYKQILLSASSLNRLQLQTEINNVVTNFFRIAMLSHRWGSGEPLLRNVDGKNIYNLGCTGGLAKLQSFCVHALEHNLQWAWSDTCCIDKDSSAELQEAIGSMFSWYRRSSLTLVHLSDISDAGSLVDSVWFKRGWTLQELLASQAILFYTRGWSLYMNCDVGNHKADPAVLGELQKATGIAEKHLRDFSPGTDDARSRLHWASGRSTTRVEDVAYSLLGIFDIHLPILYGESAEYALGRLLAEIISRSGDVSVLDWVGKASSFNSCFPADLVPYQTVPHIQLITSDLARRDDLDLEKAHKLYSNLARLPRAGVVNRRLTLPSTVHQVTVVKLRSPSTSPSCYTYEIHASHLLPLEVTLSVTLDEGVDRYLLARPWHPQPLQTQAGSDDDAVWELLEQLKQPFNALLLKRLLHNEYRRIASDCAITACVQDLAGVLDSEVLVLGIV</sequence>
<proteinExistence type="predicted"/>
<dbReference type="STRING" id="870435.A0A0C3P0U9"/>
<dbReference type="InterPro" id="IPR010730">
    <property type="entry name" value="HET"/>
</dbReference>
<dbReference type="HOGENOM" id="CLU_000288_138_6_1"/>